<evidence type="ECO:0000313" key="1">
    <source>
        <dbReference type="EMBL" id="MCP2357383.1"/>
    </source>
</evidence>
<protein>
    <submittedName>
        <fullName evidence="1">Uncharacterized protein</fullName>
    </submittedName>
</protein>
<sequence length="49" mass="5146">MGDRDEDVEILAGVALPEGLNRQLGQIQRAPRFADLGVTSVSVGAPAVR</sequence>
<dbReference type="RefSeq" id="WP_253744512.1">
    <property type="nucleotide sequence ID" value="NZ_BAABKA010000015.1"/>
</dbReference>
<gene>
    <name evidence="1" type="ORF">HD597_004403</name>
</gene>
<accession>A0A9X2K1W1</accession>
<name>A0A9X2K1W1_9ACTN</name>
<comment type="caution">
    <text evidence="1">The sequence shown here is derived from an EMBL/GenBank/DDBJ whole genome shotgun (WGS) entry which is preliminary data.</text>
</comment>
<reference evidence="1" key="1">
    <citation type="submission" date="2022-06" db="EMBL/GenBank/DDBJ databases">
        <title>Sequencing the genomes of 1000 actinobacteria strains.</title>
        <authorList>
            <person name="Klenk H.-P."/>
        </authorList>
    </citation>
    <scope>NUCLEOTIDE SEQUENCE</scope>
    <source>
        <strain evidence="1">DSM 46694</strain>
    </source>
</reference>
<proteinExistence type="predicted"/>
<keyword evidence="2" id="KW-1185">Reference proteome</keyword>
<evidence type="ECO:0000313" key="2">
    <source>
        <dbReference type="Proteomes" id="UP001139648"/>
    </source>
</evidence>
<dbReference type="AlphaFoldDB" id="A0A9X2K1W1"/>
<organism evidence="1 2">
    <name type="scientific">Nonomuraea thailandensis</name>
    <dbReference type="NCBI Taxonomy" id="1188745"/>
    <lineage>
        <taxon>Bacteria</taxon>
        <taxon>Bacillati</taxon>
        <taxon>Actinomycetota</taxon>
        <taxon>Actinomycetes</taxon>
        <taxon>Streptosporangiales</taxon>
        <taxon>Streptosporangiaceae</taxon>
        <taxon>Nonomuraea</taxon>
    </lineage>
</organism>
<dbReference type="EMBL" id="JAMZEB010000002">
    <property type="protein sequence ID" value="MCP2357383.1"/>
    <property type="molecule type" value="Genomic_DNA"/>
</dbReference>
<dbReference type="Proteomes" id="UP001139648">
    <property type="component" value="Unassembled WGS sequence"/>
</dbReference>